<keyword evidence="1" id="KW-0732">Signal</keyword>
<organism evidence="2 3">
    <name type="scientific">Sphingomonas jatrophae</name>
    <dbReference type="NCBI Taxonomy" id="1166337"/>
    <lineage>
        <taxon>Bacteria</taxon>
        <taxon>Pseudomonadati</taxon>
        <taxon>Pseudomonadota</taxon>
        <taxon>Alphaproteobacteria</taxon>
        <taxon>Sphingomonadales</taxon>
        <taxon>Sphingomonadaceae</taxon>
        <taxon>Sphingomonas</taxon>
    </lineage>
</organism>
<protein>
    <recommendedName>
        <fullName evidence="4">DUF1579 domain-containing protein</fullName>
    </recommendedName>
</protein>
<feature type="chain" id="PRO_5011556151" description="DUF1579 domain-containing protein" evidence="1">
    <location>
        <begin position="19"/>
        <end position="181"/>
    </location>
</feature>
<accession>A0A1I6KY49</accession>
<name>A0A1I6KY49_9SPHN</name>
<proteinExistence type="predicted"/>
<dbReference type="EMBL" id="FOZG01000002">
    <property type="protein sequence ID" value="SFR96107.1"/>
    <property type="molecule type" value="Genomic_DNA"/>
</dbReference>
<dbReference type="RefSeq" id="WP_093314047.1">
    <property type="nucleotide sequence ID" value="NZ_FOZG01000002.1"/>
</dbReference>
<dbReference type="Proteomes" id="UP000198824">
    <property type="component" value="Unassembled WGS sequence"/>
</dbReference>
<dbReference type="STRING" id="1166337.SAMN05192580_1924"/>
<dbReference type="OrthoDB" id="7448322at2"/>
<dbReference type="AlphaFoldDB" id="A0A1I6KY49"/>
<evidence type="ECO:0000256" key="1">
    <source>
        <dbReference type="SAM" id="SignalP"/>
    </source>
</evidence>
<gene>
    <name evidence="2" type="ORF">SAMN05192580_1924</name>
</gene>
<feature type="signal peptide" evidence="1">
    <location>
        <begin position="1"/>
        <end position="18"/>
    </location>
</feature>
<evidence type="ECO:0008006" key="4">
    <source>
        <dbReference type="Google" id="ProtNLM"/>
    </source>
</evidence>
<evidence type="ECO:0000313" key="2">
    <source>
        <dbReference type="EMBL" id="SFR96107.1"/>
    </source>
</evidence>
<sequence length="181" mass="18838">MRTMMVLALLVAGAGATAQVPTSGAAADALAPFDGEWRGPATLTMPGGTTRTLIQTERVGPALGGDVRLIEGHSYNPDGSEGGFNALAVISAGADGAYEFRSYAKGRAGTFPLKVTPGGFEWAMPAGPDAVVRYTAAVTGGRWHEEGWYERGGKRLARVFDMTLNRVGDSAWPAGRAVAPK</sequence>
<keyword evidence="3" id="KW-1185">Reference proteome</keyword>
<reference evidence="2 3" key="1">
    <citation type="submission" date="2016-10" db="EMBL/GenBank/DDBJ databases">
        <authorList>
            <person name="de Groot N.N."/>
        </authorList>
    </citation>
    <scope>NUCLEOTIDE SEQUENCE [LARGE SCALE GENOMIC DNA]</scope>
    <source>
        <strain evidence="2 3">S5-249</strain>
    </source>
</reference>
<evidence type="ECO:0000313" key="3">
    <source>
        <dbReference type="Proteomes" id="UP000198824"/>
    </source>
</evidence>